<organism evidence="3 4">
    <name type="scientific">Ramazzottius varieornatus</name>
    <name type="common">Water bear</name>
    <name type="synonym">Tardigrade</name>
    <dbReference type="NCBI Taxonomy" id="947166"/>
    <lineage>
        <taxon>Eukaryota</taxon>
        <taxon>Metazoa</taxon>
        <taxon>Ecdysozoa</taxon>
        <taxon>Tardigrada</taxon>
        <taxon>Eutardigrada</taxon>
        <taxon>Parachela</taxon>
        <taxon>Hypsibioidea</taxon>
        <taxon>Ramazzottiidae</taxon>
        <taxon>Ramazzottius</taxon>
    </lineage>
</organism>
<evidence type="ECO:0008006" key="5">
    <source>
        <dbReference type="Google" id="ProtNLM"/>
    </source>
</evidence>
<evidence type="ECO:0000313" key="4">
    <source>
        <dbReference type="Proteomes" id="UP000186922"/>
    </source>
</evidence>
<reference evidence="3 4" key="1">
    <citation type="journal article" date="2016" name="Nat. Commun.">
        <title>Extremotolerant tardigrade genome and improved radiotolerance of human cultured cells by tardigrade-unique protein.</title>
        <authorList>
            <person name="Hashimoto T."/>
            <person name="Horikawa D.D."/>
            <person name="Saito Y."/>
            <person name="Kuwahara H."/>
            <person name="Kozuka-Hata H."/>
            <person name="Shin-I T."/>
            <person name="Minakuchi Y."/>
            <person name="Ohishi K."/>
            <person name="Motoyama A."/>
            <person name="Aizu T."/>
            <person name="Enomoto A."/>
            <person name="Kondo K."/>
            <person name="Tanaka S."/>
            <person name="Hara Y."/>
            <person name="Koshikawa S."/>
            <person name="Sagara H."/>
            <person name="Miura T."/>
            <person name="Yokobori S."/>
            <person name="Miyagawa K."/>
            <person name="Suzuki Y."/>
            <person name="Kubo T."/>
            <person name="Oyama M."/>
            <person name="Kohara Y."/>
            <person name="Fujiyama A."/>
            <person name="Arakawa K."/>
            <person name="Katayama T."/>
            <person name="Toyoda A."/>
            <person name="Kunieda T."/>
        </authorList>
    </citation>
    <scope>NUCLEOTIDE SEQUENCE [LARGE SCALE GENOMIC DNA]</scope>
    <source>
        <strain evidence="3 4">YOKOZUNA-1</strain>
    </source>
</reference>
<feature type="compositionally biased region" description="Basic and acidic residues" evidence="1">
    <location>
        <begin position="20"/>
        <end position="41"/>
    </location>
</feature>
<dbReference type="OrthoDB" id="10058561at2759"/>
<keyword evidence="4" id="KW-1185">Reference proteome</keyword>
<feature type="chain" id="PRO_5012136318" description="Tectonic domain-containing protein" evidence="2">
    <location>
        <begin position="16"/>
        <end position="415"/>
    </location>
</feature>
<comment type="caution">
    <text evidence="3">The sequence shown here is derived from an EMBL/GenBank/DDBJ whole genome shotgun (WGS) entry which is preliminary data.</text>
</comment>
<accession>A0A1D1VM63</accession>
<evidence type="ECO:0000256" key="1">
    <source>
        <dbReference type="SAM" id="MobiDB-lite"/>
    </source>
</evidence>
<dbReference type="Proteomes" id="UP000186922">
    <property type="component" value="Unassembled WGS sequence"/>
</dbReference>
<sequence>MKLLAFLLLPSLISARRESGSSLGFDRDTPRRGSDRQRDSADSSSTLDLPQFVRVEIEIQRLENPGAVLATGKACKFFSGACDPSISAFLDSNSPLSPFPGAALPVEQWPKIFSQSNTNSPTIGKSVNKDICGGALDKVNLRVHAVDSNTLLSDSLLANFDCPFSINARDIAKDANTATWGESTECRNTNPNSKIRLFARQRAYQIPPNVCRSDSSLALDSASAAGGKRDGQHDFIRIEFQVIQLLNPQGITADGKKCSHGFSSTCNPKITVLLDTEKPLAAWPGAKTVPNYDLLSADSGTNSPVINKNVGKNVCGGSVRQVNLRAHVVDVGTISSEKLIGDFHCLFTVDYRQVAASQSSSDWSGTQDCQNLQPNNDIRLQYRFRVFDITPAQCGIGTTTPASSFLGSISNIFGG</sequence>
<evidence type="ECO:0000256" key="2">
    <source>
        <dbReference type="SAM" id="SignalP"/>
    </source>
</evidence>
<gene>
    <name evidence="3" type="primary">RvY_12635-1</name>
    <name evidence="3" type="synonym">RvY_12635.1</name>
    <name evidence="3" type="ORF">RvY_12635</name>
</gene>
<feature type="signal peptide" evidence="2">
    <location>
        <begin position="1"/>
        <end position="15"/>
    </location>
</feature>
<proteinExistence type="predicted"/>
<name>A0A1D1VM63_RAMVA</name>
<dbReference type="AlphaFoldDB" id="A0A1D1VM63"/>
<dbReference type="EMBL" id="BDGG01000007">
    <property type="protein sequence ID" value="GAV02021.1"/>
    <property type="molecule type" value="Genomic_DNA"/>
</dbReference>
<feature type="region of interest" description="Disordered" evidence="1">
    <location>
        <begin position="20"/>
        <end position="45"/>
    </location>
</feature>
<keyword evidence="2" id="KW-0732">Signal</keyword>
<protein>
    <recommendedName>
        <fullName evidence="5">Tectonic domain-containing protein</fullName>
    </recommendedName>
</protein>
<evidence type="ECO:0000313" key="3">
    <source>
        <dbReference type="EMBL" id="GAV02021.1"/>
    </source>
</evidence>